<feature type="domain" description="EAL" evidence="1">
    <location>
        <begin position="1"/>
        <end position="235"/>
    </location>
</feature>
<dbReference type="PROSITE" id="PS50883">
    <property type="entry name" value="EAL"/>
    <property type="match status" value="1"/>
</dbReference>
<sequence length="235" mass="27489">MNTNELNNLILNAPYQTKYEAILDVTSKDIVAYEALAKFGINQNIISTEKIFQYLHHNNELFYSLEQRNKAHQLEHAPQSYPVFVNFDADIVVSDEQKNHWEMFLKEHQKSIVVEITENGSDDEKSANIMRNFSSWLKQREIKTALDDFAQDGSMFSFFIMNNSSYIKIDKSFLRQIERNENYFYYLEGVIKTIQANGQKSIVEGVETKEDYETVKKLGSNYMQGYYFSDLTKTV</sequence>
<dbReference type="Pfam" id="PF00563">
    <property type="entry name" value="EAL"/>
    <property type="match status" value="1"/>
</dbReference>
<accession>A0A4Q0XNP7</accession>
<evidence type="ECO:0000259" key="1">
    <source>
        <dbReference type="PROSITE" id="PS50883"/>
    </source>
</evidence>
<dbReference type="CDD" id="cd01948">
    <property type="entry name" value="EAL"/>
    <property type="match status" value="1"/>
</dbReference>
<protein>
    <recommendedName>
        <fullName evidence="1">EAL domain-containing protein</fullName>
    </recommendedName>
</protein>
<keyword evidence="3" id="KW-1185">Reference proteome</keyword>
<dbReference type="SUPFAM" id="SSF141868">
    <property type="entry name" value="EAL domain-like"/>
    <property type="match status" value="1"/>
</dbReference>
<dbReference type="PANTHER" id="PTHR33121:SF76">
    <property type="entry name" value="SIGNALING PROTEIN"/>
    <property type="match status" value="1"/>
</dbReference>
<dbReference type="InterPro" id="IPR035919">
    <property type="entry name" value="EAL_sf"/>
</dbReference>
<dbReference type="OrthoDB" id="9813903at2"/>
<dbReference type="AlphaFoldDB" id="A0A4Q0XNP7"/>
<proteinExistence type="predicted"/>
<comment type="caution">
    <text evidence="2">The sequence shown here is derived from an EMBL/GenBank/DDBJ whole genome shotgun (WGS) entry which is preliminary data.</text>
</comment>
<reference evidence="2 3" key="1">
    <citation type="submission" date="2017-10" db="EMBL/GenBank/DDBJ databases">
        <title>Genomics of the genus Arcobacter.</title>
        <authorList>
            <person name="Perez-Cataluna A."/>
            <person name="Figueras M.J."/>
        </authorList>
    </citation>
    <scope>NUCLEOTIDE SEQUENCE [LARGE SCALE GENOMIC DNA]</scope>
    <source>
        <strain evidence="2 3">CECT 8987</strain>
    </source>
</reference>
<dbReference type="Proteomes" id="UP000290657">
    <property type="component" value="Unassembled WGS sequence"/>
</dbReference>
<evidence type="ECO:0000313" key="3">
    <source>
        <dbReference type="Proteomes" id="UP000290657"/>
    </source>
</evidence>
<gene>
    <name evidence="2" type="ORF">CRV04_09110</name>
</gene>
<evidence type="ECO:0000313" key="2">
    <source>
        <dbReference type="EMBL" id="RXJ56194.1"/>
    </source>
</evidence>
<dbReference type="PANTHER" id="PTHR33121">
    <property type="entry name" value="CYCLIC DI-GMP PHOSPHODIESTERASE PDEF"/>
    <property type="match status" value="1"/>
</dbReference>
<dbReference type="InterPro" id="IPR050706">
    <property type="entry name" value="Cyclic-di-GMP_PDE-like"/>
</dbReference>
<dbReference type="EMBL" id="PDKN01000006">
    <property type="protein sequence ID" value="RXJ56194.1"/>
    <property type="molecule type" value="Genomic_DNA"/>
</dbReference>
<dbReference type="SMART" id="SM00052">
    <property type="entry name" value="EAL"/>
    <property type="match status" value="1"/>
</dbReference>
<name>A0A4Q0XNP7_9BACT</name>
<dbReference type="GO" id="GO:0071111">
    <property type="term" value="F:cyclic-guanylate-specific phosphodiesterase activity"/>
    <property type="evidence" value="ECO:0007669"/>
    <property type="project" value="InterPro"/>
</dbReference>
<dbReference type="Gene3D" id="3.20.20.450">
    <property type="entry name" value="EAL domain"/>
    <property type="match status" value="1"/>
</dbReference>
<dbReference type="InterPro" id="IPR001633">
    <property type="entry name" value="EAL_dom"/>
</dbReference>
<organism evidence="2 3">
    <name type="scientific">Candidatus Marinarcus aquaticus</name>
    <dbReference type="NCBI Taxonomy" id="2044504"/>
    <lineage>
        <taxon>Bacteria</taxon>
        <taxon>Pseudomonadati</taxon>
        <taxon>Campylobacterota</taxon>
        <taxon>Epsilonproteobacteria</taxon>
        <taxon>Campylobacterales</taxon>
        <taxon>Arcobacteraceae</taxon>
        <taxon>Candidatus Marinarcus</taxon>
    </lineage>
</organism>